<feature type="region of interest" description="Disordered" evidence="6">
    <location>
        <begin position="203"/>
        <end position="246"/>
    </location>
</feature>
<dbReference type="eggNOG" id="ENOG502S4FI">
    <property type="taxonomic scope" value="Eukaryota"/>
</dbReference>
<evidence type="ECO:0000313" key="7">
    <source>
        <dbReference type="EMBL" id="GAV47768.1"/>
    </source>
</evidence>
<comment type="caution">
    <text evidence="7">The sequence shown here is derived from an EMBL/GenBank/DDBJ whole genome shotgun (WGS) entry which is preliminary data.</text>
</comment>
<dbReference type="EMBL" id="BDGX01000009">
    <property type="protein sequence ID" value="GAV47768.1"/>
    <property type="molecule type" value="Genomic_DNA"/>
</dbReference>
<proteinExistence type="inferred from homology"/>
<feature type="compositionally biased region" description="Acidic residues" evidence="6">
    <location>
        <begin position="121"/>
        <end position="133"/>
    </location>
</feature>
<sequence>MVGKVQDNKENNVVLDPGENGSLALPQTPIHLLKRSQPNVLKPEENTPVKKSRSVSPVRGQRRLPLASKDHNKSSAAGPVKKRQPTLQGELLSNPRKLQKYGSVLGYTDLPRTKSLVLKDGDDEDDDEEEENSELQKKLQDAMSRREDSNEGLGGLAKLVRDTKDDIEYAPHRLPPLEYAPDGHTRWEDEDIVKLKKVDLRIRDDQDDHEDNEPQENDDGLLPLMSIESNNEDSNENEADEILPKNHRIHPFPKLRVFDEDQVENIYNGEGLNAEELEDLLA</sequence>
<evidence type="ECO:0000256" key="1">
    <source>
        <dbReference type="ARBA" id="ARBA00004123"/>
    </source>
</evidence>
<protein>
    <recommendedName>
        <fullName evidence="9">Securin</fullName>
    </recommendedName>
</protein>
<dbReference type="AlphaFoldDB" id="A0A1Q2ZWS6"/>
<evidence type="ECO:0000256" key="5">
    <source>
        <dbReference type="ARBA" id="ARBA00023242"/>
    </source>
</evidence>
<reference evidence="7 8" key="1">
    <citation type="submission" date="2016-08" db="EMBL/GenBank/DDBJ databases">
        <title>Draft genome sequence of allopolyploid Zygosaccharomyces rouxii.</title>
        <authorList>
            <person name="Watanabe J."/>
            <person name="Uehara K."/>
            <person name="Mogi Y."/>
            <person name="Tsukioka Y."/>
        </authorList>
    </citation>
    <scope>NUCLEOTIDE SEQUENCE [LARGE SCALE GENOMIC DNA]</scope>
    <source>
        <strain evidence="7 8">NBRC 110957</strain>
    </source>
</reference>
<gene>
    <name evidence="7" type="ORF">ZYGR_0I00640</name>
</gene>
<keyword evidence="4" id="KW-0963">Cytoplasm</keyword>
<evidence type="ECO:0000256" key="2">
    <source>
        <dbReference type="ARBA" id="ARBA00004496"/>
    </source>
</evidence>
<accession>A0A1Q2ZWS6</accession>
<dbReference type="InterPro" id="IPR006940">
    <property type="entry name" value="Securin_separation_inhibitor"/>
</dbReference>
<dbReference type="GO" id="GO:0005737">
    <property type="term" value="C:cytoplasm"/>
    <property type="evidence" value="ECO:0007669"/>
    <property type="project" value="UniProtKB-SubCell"/>
</dbReference>
<evidence type="ECO:0000256" key="6">
    <source>
        <dbReference type="SAM" id="MobiDB-lite"/>
    </source>
</evidence>
<dbReference type="Proteomes" id="UP000187013">
    <property type="component" value="Unassembled WGS sequence"/>
</dbReference>
<comment type="subcellular location">
    <subcellularLocation>
        <location evidence="2">Cytoplasm</location>
    </subcellularLocation>
    <subcellularLocation>
        <location evidence="1">Nucleus</location>
    </subcellularLocation>
</comment>
<evidence type="ECO:0000313" key="8">
    <source>
        <dbReference type="Proteomes" id="UP000187013"/>
    </source>
</evidence>
<feature type="compositionally biased region" description="Basic and acidic residues" evidence="6">
    <location>
        <begin position="1"/>
        <end position="10"/>
    </location>
</feature>
<feature type="compositionally biased region" description="Acidic residues" evidence="6">
    <location>
        <begin position="230"/>
        <end position="241"/>
    </location>
</feature>
<dbReference type="GO" id="GO:0051276">
    <property type="term" value="P:chromosome organization"/>
    <property type="evidence" value="ECO:0007669"/>
    <property type="project" value="InterPro"/>
</dbReference>
<evidence type="ECO:0008006" key="9">
    <source>
        <dbReference type="Google" id="ProtNLM"/>
    </source>
</evidence>
<keyword evidence="5" id="KW-0539">Nucleus</keyword>
<evidence type="ECO:0000256" key="4">
    <source>
        <dbReference type="ARBA" id="ARBA00022490"/>
    </source>
</evidence>
<dbReference type="Pfam" id="PF04856">
    <property type="entry name" value="Securin"/>
    <property type="match status" value="1"/>
</dbReference>
<evidence type="ECO:0000256" key="3">
    <source>
        <dbReference type="ARBA" id="ARBA00009264"/>
    </source>
</evidence>
<comment type="similarity">
    <text evidence="3">Belongs to the securin family.</text>
</comment>
<organism evidence="7 8">
    <name type="scientific">Zygosaccharomyces rouxii</name>
    <dbReference type="NCBI Taxonomy" id="4956"/>
    <lineage>
        <taxon>Eukaryota</taxon>
        <taxon>Fungi</taxon>
        <taxon>Dikarya</taxon>
        <taxon>Ascomycota</taxon>
        <taxon>Saccharomycotina</taxon>
        <taxon>Saccharomycetes</taxon>
        <taxon>Saccharomycetales</taxon>
        <taxon>Saccharomycetaceae</taxon>
        <taxon>Zygosaccharomyces</taxon>
    </lineage>
</organism>
<dbReference type="GO" id="GO:0005634">
    <property type="term" value="C:nucleus"/>
    <property type="evidence" value="ECO:0007669"/>
    <property type="project" value="UniProtKB-SubCell"/>
</dbReference>
<feature type="compositionally biased region" description="Basic and acidic residues" evidence="6">
    <location>
        <begin position="134"/>
        <end position="149"/>
    </location>
</feature>
<feature type="compositionally biased region" description="Acidic residues" evidence="6">
    <location>
        <begin position="207"/>
        <end position="219"/>
    </location>
</feature>
<name>A0A1Q2ZWS6_ZYGRO</name>
<dbReference type="OrthoDB" id="4065086at2759"/>
<feature type="region of interest" description="Disordered" evidence="6">
    <location>
        <begin position="1"/>
        <end position="156"/>
    </location>
</feature>